<feature type="compositionally biased region" description="Low complexity" evidence="3">
    <location>
        <begin position="306"/>
        <end position="348"/>
    </location>
</feature>
<dbReference type="HAMAP" id="MF_01875">
    <property type="entry name" value="Prokaryotic_Ku"/>
    <property type="match status" value="1"/>
</dbReference>
<evidence type="ECO:0000256" key="3">
    <source>
        <dbReference type="SAM" id="MobiDB-lite"/>
    </source>
</evidence>
<proteinExistence type="inferred from homology"/>
<dbReference type="PANTHER" id="PTHR41251">
    <property type="entry name" value="NON-HOMOLOGOUS END JOINING PROTEIN KU"/>
    <property type="match status" value="1"/>
</dbReference>
<dbReference type="FunFam" id="2.40.290.10:FF:000004">
    <property type="entry name" value="Non-homologous end joining protein Ku"/>
    <property type="match status" value="1"/>
</dbReference>
<dbReference type="OrthoDB" id="9795084at2"/>
<name>A0A329D3P4_9BURK</name>
<dbReference type="PIRSF" id="PIRSF006493">
    <property type="entry name" value="Prok_Ku"/>
    <property type="match status" value="1"/>
</dbReference>
<feature type="region of interest" description="Disordered" evidence="3">
    <location>
        <begin position="262"/>
        <end position="356"/>
    </location>
</feature>
<dbReference type="SMART" id="SM00559">
    <property type="entry name" value="Ku78"/>
    <property type="match status" value="1"/>
</dbReference>
<comment type="function">
    <text evidence="2">With LigD forms a non-homologous end joining (NHEJ) DNA repair enzyme, which repairs dsDNA breaks with reduced fidelity. Binds linear dsDNA with 5'- and 3'- overhangs but not closed circular dsDNA nor ssDNA. Recruits and stimulates the ligase activity of LigD.</text>
</comment>
<dbReference type="RefSeq" id="WP_111930041.1">
    <property type="nucleotide sequence ID" value="NZ_CADFFP010000002.1"/>
</dbReference>
<dbReference type="Pfam" id="PF02735">
    <property type="entry name" value="Ku"/>
    <property type="match status" value="1"/>
</dbReference>
<keyword evidence="1 2" id="KW-0238">DNA-binding</keyword>
<dbReference type="InterPro" id="IPR016194">
    <property type="entry name" value="SPOC-like_C_dom_sf"/>
</dbReference>
<dbReference type="SUPFAM" id="SSF100939">
    <property type="entry name" value="SPOC domain-like"/>
    <property type="match status" value="1"/>
</dbReference>
<dbReference type="EMBL" id="QLTK01000003">
    <property type="protein sequence ID" value="RAS37295.1"/>
    <property type="molecule type" value="Genomic_DNA"/>
</dbReference>
<feature type="domain" description="Ku" evidence="4">
    <location>
        <begin position="53"/>
        <end position="181"/>
    </location>
</feature>
<gene>
    <name evidence="2" type="primary">ku</name>
    <name evidence="5" type="ORF">BX591_103146</name>
</gene>
<dbReference type="CDD" id="cd00789">
    <property type="entry name" value="KU_like"/>
    <property type="match status" value="1"/>
</dbReference>
<keyword evidence="2" id="KW-0227">DNA damage</keyword>
<dbReference type="AlphaFoldDB" id="A0A329D3P4"/>
<feature type="compositionally biased region" description="Basic residues" evidence="3">
    <location>
        <begin position="262"/>
        <end position="275"/>
    </location>
</feature>
<evidence type="ECO:0000259" key="4">
    <source>
        <dbReference type="SMART" id="SM00559"/>
    </source>
</evidence>
<dbReference type="InterPro" id="IPR009187">
    <property type="entry name" value="Prok_Ku"/>
</dbReference>
<protein>
    <recommendedName>
        <fullName evidence="2">Non-homologous end joining protein Ku</fullName>
    </recommendedName>
</protein>
<dbReference type="STRING" id="1169143.GCA_000383275_00858"/>
<evidence type="ECO:0000256" key="1">
    <source>
        <dbReference type="ARBA" id="ARBA00023125"/>
    </source>
</evidence>
<dbReference type="InterPro" id="IPR006164">
    <property type="entry name" value="DNA_bd_Ku70/Ku80"/>
</dbReference>
<comment type="similarity">
    <text evidence="2">Belongs to the prokaryotic Ku family.</text>
</comment>
<dbReference type="Gene3D" id="2.40.290.10">
    <property type="match status" value="1"/>
</dbReference>
<reference evidence="5 6" key="1">
    <citation type="submission" date="2018-06" db="EMBL/GenBank/DDBJ databases">
        <title>Genomic Encyclopedia of Type Strains, Phase III (KMG-III): the genomes of soil and plant-associated and newly described type strains.</title>
        <authorList>
            <person name="Whitman W."/>
        </authorList>
    </citation>
    <scope>NUCLEOTIDE SEQUENCE [LARGE SCALE GENOMIC DNA]</scope>
    <source>
        <strain evidence="5 6">LMG 23644</strain>
    </source>
</reference>
<comment type="caution">
    <text evidence="5">The sequence shown here is derived from an EMBL/GenBank/DDBJ whole genome shotgun (WGS) entry which is preliminary data.</text>
</comment>
<organism evidence="5 6">
    <name type="scientific">Paraburkholderia bryophila</name>
    <dbReference type="NCBI Taxonomy" id="420952"/>
    <lineage>
        <taxon>Bacteria</taxon>
        <taxon>Pseudomonadati</taxon>
        <taxon>Pseudomonadota</taxon>
        <taxon>Betaproteobacteria</taxon>
        <taxon>Burkholderiales</taxon>
        <taxon>Burkholderiaceae</taxon>
        <taxon>Paraburkholderia</taxon>
    </lineage>
</organism>
<dbReference type="NCBIfam" id="TIGR02772">
    <property type="entry name" value="Ku_bact"/>
    <property type="match status" value="1"/>
</dbReference>
<accession>A0A329D3P4</accession>
<dbReference type="GO" id="GO:0006310">
    <property type="term" value="P:DNA recombination"/>
    <property type="evidence" value="ECO:0007669"/>
    <property type="project" value="UniProtKB-KW"/>
</dbReference>
<evidence type="ECO:0000313" key="6">
    <source>
        <dbReference type="Proteomes" id="UP000248918"/>
    </source>
</evidence>
<dbReference type="Proteomes" id="UP000248918">
    <property type="component" value="Unassembled WGS sequence"/>
</dbReference>
<evidence type="ECO:0000256" key="2">
    <source>
        <dbReference type="HAMAP-Rule" id="MF_01875"/>
    </source>
</evidence>
<evidence type="ECO:0000313" key="5">
    <source>
        <dbReference type="EMBL" id="RAS37295.1"/>
    </source>
</evidence>
<dbReference type="PANTHER" id="PTHR41251:SF1">
    <property type="entry name" value="NON-HOMOLOGOUS END JOINING PROTEIN KU"/>
    <property type="match status" value="1"/>
</dbReference>
<feature type="compositionally biased region" description="Acidic residues" evidence="3">
    <location>
        <begin position="280"/>
        <end position="293"/>
    </location>
</feature>
<comment type="subunit">
    <text evidence="2">Homodimer. Interacts with LigD.</text>
</comment>
<keyword evidence="2" id="KW-0234">DNA repair</keyword>
<dbReference type="GO" id="GO:0006303">
    <property type="term" value="P:double-strand break repair via nonhomologous end joining"/>
    <property type="evidence" value="ECO:0007669"/>
    <property type="project" value="UniProtKB-UniRule"/>
</dbReference>
<sequence length="356" mass="38831">MAHMIWKGAISFGLVHVPVQLYPATQSEKVGFNLLDKRSIDPIGYKQINKRTGKDVTRENIVRGFEYEKDRYVVLSDDEIRSANPESTQTVDILAFVDAAAISFLYLDTPYFLTPDRKGEKVYALLREAMKATGKIGVANVVLHNKQHLAALIPVGPVLALNTLRWAAEVRDFDEFKLPADGMKAAGVSTRELDMAKKLIQDMSDAWDPSNYRDTFHDDIMALVERKIRAGKTEEITEVETPRESRRSADILDLSDLLKRSLGRSKGKPAKGGRKRAADDGDDADEAGDEADTEAGAPARKKPRSTRGAAAEGATGKTRTRTGSTSGASRAAPKSAKTSKTASTSAPSARKRRAAA</sequence>
<keyword evidence="2" id="KW-0233">DNA recombination</keyword>
<dbReference type="GO" id="GO:0003690">
    <property type="term" value="F:double-stranded DNA binding"/>
    <property type="evidence" value="ECO:0007669"/>
    <property type="project" value="UniProtKB-UniRule"/>
</dbReference>